<dbReference type="KEGG" id="apr:Apre_0206"/>
<dbReference type="Gene3D" id="3.40.50.1110">
    <property type="entry name" value="SGNH hydrolase"/>
    <property type="match status" value="1"/>
</dbReference>
<dbReference type="InterPro" id="IPR013830">
    <property type="entry name" value="SGNH_hydro"/>
</dbReference>
<dbReference type="HOGENOM" id="CLU_051989_9_1_9"/>
<dbReference type="RefSeq" id="WP_015777172.1">
    <property type="nucleotide sequence ID" value="NC_013171.1"/>
</dbReference>
<dbReference type="PANTHER" id="PTHR30383">
    <property type="entry name" value="THIOESTERASE 1/PROTEASE 1/LYSOPHOSPHOLIPASE L1"/>
    <property type="match status" value="1"/>
</dbReference>
<dbReference type="STRING" id="525919.Apre_0206"/>
<name>C7RFJ7_ANAPD</name>
<dbReference type="AlphaFoldDB" id="C7RFJ7"/>
<protein>
    <submittedName>
        <fullName evidence="2">Lipolytic protein G-D-S-L family</fullName>
    </submittedName>
</protein>
<dbReference type="SUPFAM" id="SSF52266">
    <property type="entry name" value="SGNH hydrolase"/>
    <property type="match status" value="1"/>
</dbReference>
<proteinExistence type="predicted"/>
<keyword evidence="3" id="KW-1185">Reference proteome</keyword>
<organism evidence="2 3">
    <name type="scientific">Anaerococcus prevotii (strain ATCC 9321 / DSM 20548 / JCM 6508 / NCTC 11806 / PC1)</name>
    <name type="common">Peptostreptococcus prevotii</name>
    <name type="synonym">Peptococcus prevotii</name>
    <dbReference type="NCBI Taxonomy" id="525919"/>
    <lineage>
        <taxon>Bacteria</taxon>
        <taxon>Bacillati</taxon>
        <taxon>Bacillota</taxon>
        <taxon>Tissierellia</taxon>
        <taxon>Tissierellales</taxon>
        <taxon>Peptoniphilaceae</taxon>
        <taxon>Anaerococcus</taxon>
    </lineage>
</organism>
<gene>
    <name evidence="2" type="ordered locus">Apre_0206</name>
</gene>
<feature type="domain" description="SGNH hydrolase-type esterase" evidence="1">
    <location>
        <begin position="6"/>
        <end position="142"/>
    </location>
</feature>
<accession>C7RFJ7</accession>
<dbReference type="PANTHER" id="PTHR30383:SF5">
    <property type="entry name" value="SGNH HYDROLASE-TYPE ESTERASE DOMAIN-CONTAINING PROTEIN"/>
    <property type="match status" value="1"/>
</dbReference>
<dbReference type="EMBL" id="CP001708">
    <property type="protein sequence ID" value="ACV28258.1"/>
    <property type="molecule type" value="Genomic_DNA"/>
</dbReference>
<dbReference type="Pfam" id="PF13472">
    <property type="entry name" value="Lipase_GDSL_2"/>
    <property type="match status" value="1"/>
</dbReference>
<dbReference type="eggNOG" id="COG2755">
    <property type="taxonomic scope" value="Bacteria"/>
</dbReference>
<evidence type="ECO:0000313" key="2">
    <source>
        <dbReference type="EMBL" id="ACV28258.1"/>
    </source>
</evidence>
<evidence type="ECO:0000313" key="3">
    <source>
        <dbReference type="Proteomes" id="UP000002294"/>
    </source>
</evidence>
<reference evidence="2 3" key="1">
    <citation type="journal article" date="2009" name="Stand. Genomic Sci.">
        <title>Complete genome sequence of Anaerococcus prevotii type strain (PC1).</title>
        <authorList>
            <person name="Labutti K."/>
            <person name="Pukall R."/>
            <person name="Steenblock K."/>
            <person name="Glavina Del Rio T."/>
            <person name="Tice H."/>
            <person name="Copeland A."/>
            <person name="Cheng J.F."/>
            <person name="Lucas S."/>
            <person name="Chen F."/>
            <person name="Nolan M."/>
            <person name="Bruce D."/>
            <person name="Goodwin L."/>
            <person name="Pitluck S."/>
            <person name="Ivanova N."/>
            <person name="Mavromatis K."/>
            <person name="Ovchinnikova G."/>
            <person name="Pati A."/>
            <person name="Chen A."/>
            <person name="Palaniappan K."/>
            <person name="Land M."/>
            <person name="Hauser L."/>
            <person name="Chang Y.J."/>
            <person name="Jeffries C.D."/>
            <person name="Chain P."/>
            <person name="Saunders E."/>
            <person name="Brettin T."/>
            <person name="Detter J.C."/>
            <person name="Han C."/>
            <person name="Goker M."/>
            <person name="Bristow J."/>
            <person name="Eisen J.A."/>
            <person name="Markowitz V."/>
            <person name="Hugenholtz P."/>
            <person name="Kyrpides N.C."/>
            <person name="Klenk H.P."/>
            <person name="Lapidus A."/>
        </authorList>
    </citation>
    <scope>NUCLEOTIDE SEQUENCE [LARGE SCALE GENOMIC DNA]</scope>
    <source>
        <strain evidence="3">ATCC 9321 / DSM 20548 / JCM 6508 / NCTC 11806 / PC1</strain>
    </source>
</reference>
<dbReference type="GO" id="GO:0004622">
    <property type="term" value="F:phosphatidylcholine lysophospholipase activity"/>
    <property type="evidence" value="ECO:0007669"/>
    <property type="project" value="TreeGrafter"/>
</dbReference>
<dbReference type="Proteomes" id="UP000002294">
    <property type="component" value="Chromosome"/>
</dbReference>
<dbReference type="OrthoDB" id="2513075at2"/>
<sequence>MTKIICLGDSFTQGYLVEDKNYTRFLEKAGFLVRNLGVNGSTTEEMLARYKRFKVEEDDDILVVFGGTNDFLNGISAEFAYKNLKSILDMSNVSKKVLIIPSYVEEESIFPAYKMTNDKIDLLYEIFKEDLSHRKDTYMIDARKVQGRFIDGIHLASDFHEKLTEEILRIIND</sequence>
<dbReference type="InterPro" id="IPR051532">
    <property type="entry name" value="Ester_Hydrolysis_Enzymes"/>
</dbReference>
<evidence type="ECO:0000259" key="1">
    <source>
        <dbReference type="Pfam" id="PF13472"/>
    </source>
</evidence>
<dbReference type="InterPro" id="IPR036514">
    <property type="entry name" value="SGNH_hydro_sf"/>
</dbReference>